<gene>
    <name evidence="6" type="ORF">TPA0598_07_01960</name>
</gene>
<keyword evidence="7" id="KW-1185">Reference proteome</keyword>
<dbReference type="GO" id="GO:0032993">
    <property type="term" value="C:protein-DNA complex"/>
    <property type="evidence" value="ECO:0007669"/>
    <property type="project" value="TreeGrafter"/>
</dbReference>
<organism evidence="6 7">
    <name type="scientific">Streptomyces lydicamycinicus</name>
    <dbReference type="NCBI Taxonomy" id="1546107"/>
    <lineage>
        <taxon>Bacteria</taxon>
        <taxon>Bacillati</taxon>
        <taxon>Actinomycetota</taxon>
        <taxon>Actinomycetes</taxon>
        <taxon>Kitasatosporales</taxon>
        <taxon>Streptomycetaceae</taxon>
        <taxon>Streptomyces</taxon>
    </lineage>
</organism>
<dbReference type="EMBL" id="BBNO01000007">
    <property type="protein sequence ID" value="GAO10472.1"/>
    <property type="molecule type" value="Genomic_DNA"/>
</dbReference>
<dbReference type="PANTHER" id="PTHR30346">
    <property type="entry name" value="TRANSCRIPTIONAL DUAL REGULATOR HCAR-RELATED"/>
    <property type="match status" value="1"/>
</dbReference>
<name>A0A0P4RBL6_9ACTN</name>
<evidence type="ECO:0000259" key="5">
    <source>
        <dbReference type="PROSITE" id="PS50931"/>
    </source>
</evidence>
<dbReference type="PANTHER" id="PTHR30346:SF29">
    <property type="entry name" value="LYSR SUBSTRATE-BINDING"/>
    <property type="match status" value="1"/>
</dbReference>
<dbReference type="AlphaFoldDB" id="A0A0P4RBL6"/>
<keyword evidence="3" id="KW-0238">DNA-binding</keyword>
<keyword evidence="2" id="KW-0805">Transcription regulation</keyword>
<reference evidence="7" key="1">
    <citation type="submission" date="2014-09" db="EMBL/GenBank/DDBJ databases">
        <title>Whole genome shotgun sequence of Streptomyces sp. NBRC 110027.</title>
        <authorList>
            <person name="Komaki H."/>
            <person name="Ichikawa N."/>
            <person name="Katano-Makiyama Y."/>
            <person name="Hosoyama A."/>
            <person name="Hashimoto M."/>
            <person name="Uohara A."/>
            <person name="Kitahashi Y."/>
            <person name="Ohji S."/>
            <person name="Kimura A."/>
            <person name="Yamazoe A."/>
            <person name="Igarashi Y."/>
            <person name="Fujita N."/>
        </authorList>
    </citation>
    <scope>NUCLEOTIDE SEQUENCE [LARGE SCALE GENOMIC DNA]</scope>
    <source>
        <strain evidence="7">NBRC 110027</strain>
    </source>
</reference>
<evidence type="ECO:0000313" key="7">
    <source>
        <dbReference type="Proteomes" id="UP000048965"/>
    </source>
</evidence>
<dbReference type="GO" id="GO:0003677">
    <property type="term" value="F:DNA binding"/>
    <property type="evidence" value="ECO:0007669"/>
    <property type="project" value="UniProtKB-KW"/>
</dbReference>
<dbReference type="PRINTS" id="PR00039">
    <property type="entry name" value="HTHLYSR"/>
</dbReference>
<protein>
    <submittedName>
        <fullName evidence="6">Putative LysR family transcriptional regulator</fullName>
    </submittedName>
</protein>
<feature type="domain" description="HTH lysR-type" evidence="5">
    <location>
        <begin position="11"/>
        <end position="66"/>
    </location>
</feature>
<dbReference type="GO" id="GO:0003700">
    <property type="term" value="F:DNA-binding transcription factor activity"/>
    <property type="evidence" value="ECO:0007669"/>
    <property type="project" value="InterPro"/>
</dbReference>
<evidence type="ECO:0000256" key="2">
    <source>
        <dbReference type="ARBA" id="ARBA00023015"/>
    </source>
</evidence>
<dbReference type="InterPro" id="IPR005119">
    <property type="entry name" value="LysR_subst-bd"/>
</dbReference>
<dbReference type="InterPro" id="IPR036388">
    <property type="entry name" value="WH-like_DNA-bd_sf"/>
</dbReference>
<evidence type="ECO:0000256" key="3">
    <source>
        <dbReference type="ARBA" id="ARBA00023125"/>
    </source>
</evidence>
<comment type="similarity">
    <text evidence="1">Belongs to the LysR transcriptional regulatory family.</text>
</comment>
<evidence type="ECO:0000256" key="1">
    <source>
        <dbReference type="ARBA" id="ARBA00009437"/>
    </source>
</evidence>
<dbReference type="PROSITE" id="PS50931">
    <property type="entry name" value="HTH_LYSR"/>
    <property type="match status" value="1"/>
</dbReference>
<reference evidence="6 7" key="2">
    <citation type="journal article" date="2015" name="Stand. Genomic Sci.">
        <title>Draft genome sequence of marine-derived Streptomyces sp. TP-A0598, a producer of anti-MRSA antibiotic lydicamycins.</title>
        <authorList>
            <person name="Komaki H."/>
            <person name="Ichikawa N."/>
            <person name="Hosoyama A."/>
            <person name="Fujita N."/>
            <person name="Igarashi Y."/>
        </authorList>
    </citation>
    <scope>NUCLEOTIDE SEQUENCE [LARGE SCALE GENOMIC DNA]</scope>
    <source>
        <strain evidence="6 7">NBRC 110027</strain>
    </source>
</reference>
<comment type="caution">
    <text evidence="6">The sequence shown here is derived from an EMBL/GenBank/DDBJ whole genome shotgun (WGS) entry which is preliminary data.</text>
</comment>
<sequence>MHPPLAILMPMDPHLLRTFVAVLDHRSFSVAASALGYTQSAVSQHIAALEADLGARLVERRPVAATPAGARLMEHAPALLLRLDAARTDISRLRHARSTQLTLACSPAALTPAIAQVLVQLRAAAHALDLEVQTLGREAVLAEVLTGRADLGLVDGTAAPSDPLPLPDLGPATTLAAAEEPLAVLFPDHHPLARRRTVRLTDLAQAHWIDAPDTAIPLDRLRDVCRTDGFRPRIRHRGTDLHGLAALATTGHGLAALPLPLAATLGGTAVPVAEPRLIHRTELVHAANPTEMTRRLAELLTGDHTRRGAGWSSAALGGGRA</sequence>
<dbReference type="Pfam" id="PF00126">
    <property type="entry name" value="HTH_1"/>
    <property type="match status" value="1"/>
</dbReference>
<dbReference type="InterPro" id="IPR000847">
    <property type="entry name" value="LysR_HTH_N"/>
</dbReference>
<dbReference type="InterPro" id="IPR036390">
    <property type="entry name" value="WH_DNA-bd_sf"/>
</dbReference>
<dbReference type="Gene3D" id="3.40.190.290">
    <property type="match status" value="1"/>
</dbReference>
<accession>A0A0P4RBL6</accession>
<dbReference type="Pfam" id="PF03466">
    <property type="entry name" value="LysR_substrate"/>
    <property type="match status" value="1"/>
</dbReference>
<proteinExistence type="inferred from homology"/>
<evidence type="ECO:0000313" key="6">
    <source>
        <dbReference type="EMBL" id="GAO10472.1"/>
    </source>
</evidence>
<dbReference type="SUPFAM" id="SSF53850">
    <property type="entry name" value="Periplasmic binding protein-like II"/>
    <property type="match status" value="1"/>
</dbReference>
<evidence type="ECO:0000256" key="4">
    <source>
        <dbReference type="ARBA" id="ARBA00023163"/>
    </source>
</evidence>
<dbReference type="SUPFAM" id="SSF46785">
    <property type="entry name" value="Winged helix' DNA-binding domain"/>
    <property type="match status" value="1"/>
</dbReference>
<dbReference type="Proteomes" id="UP000048965">
    <property type="component" value="Unassembled WGS sequence"/>
</dbReference>
<dbReference type="Gene3D" id="1.10.10.10">
    <property type="entry name" value="Winged helix-like DNA-binding domain superfamily/Winged helix DNA-binding domain"/>
    <property type="match status" value="1"/>
</dbReference>
<keyword evidence="4" id="KW-0804">Transcription</keyword>